<sequence>MSFTGKTILLTTVLFSLAACGGGVGSDTPASYSFSTSVPVVSGDEIASVDEATSSNTLRIEEAVTPAIRISETVNTGTFR</sequence>
<reference evidence="2 3" key="1">
    <citation type="submission" date="2017-11" db="EMBL/GenBank/DDBJ databases">
        <title>Genomic Encyclopedia of Archaeal and Bacterial Type Strains, Phase II (KMG-II): From Individual Species to Whole Genera.</title>
        <authorList>
            <person name="Goeker M."/>
        </authorList>
    </citation>
    <scope>NUCLEOTIDE SEQUENCE [LARGE SCALE GENOMIC DNA]</scope>
    <source>
        <strain evidence="2 3">DSM 29128</strain>
    </source>
</reference>
<dbReference type="PROSITE" id="PS51257">
    <property type="entry name" value="PROKAR_LIPOPROTEIN"/>
    <property type="match status" value="1"/>
</dbReference>
<keyword evidence="3" id="KW-1185">Reference proteome</keyword>
<gene>
    <name evidence="2" type="ORF">BC777_0946</name>
</gene>
<proteinExistence type="predicted"/>
<evidence type="ECO:0000256" key="1">
    <source>
        <dbReference type="SAM" id="SignalP"/>
    </source>
</evidence>
<protein>
    <submittedName>
        <fullName evidence="2">Uncharacterized protein</fullName>
    </submittedName>
</protein>
<organism evidence="2 3">
    <name type="scientific">Yoonia maricola</name>
    <dbReference type="NCBI Taxonomy" id="420999"/>
    <lineage>
        <taxon>Bacteria</taxon>
        <taxon>Pseudomonadati</taxon>
        <taxon>Pseudomonadota</taxon>
        <taxon>Alphaproteobacteria</taxon>
        <taxon>Rhodobacterales</taxon>
        <taxon>Paracoccaceae</taxon>
        <taxon>Yoonia</taxon>
    </lineage>
</organism>
<comment type="caution">
    <text evidence="2">The sequence shown here is derived from an EMBL/GenBank/DDBJ whole genome shotgun (WGS) entry which is preliminary data.</text>
</comment>
<evidence type="ECO:0000313" key="2">
    <source>
        <dbReference type="EMBL" id="PJI92102.1"/>
    </source>
</evidence>
<dbReference type="EMBL" id="PGTY01000001">
    <property type="protein sequence ID" value="PJI92102.1"/>
    <property type="molecule type" value="Genomic_DNA"/>
</dbReference>
<name>A0A2M8WME2_9RHOB</name>
<dbReference type="AlphaFoldDB" id="A0A2M8WME2"/>
<accession>A0A2M8WME2</accession>
<keyword evidence="1" id="KW-0732">Signal</keyword>
<evidence type="ECO:0000313" key="3">
    <source>
        <dbReference type="Proteomes" id="UP000228531"/>
    </source>
</evidence>
<feature type="chain" id="PRO_5014728146" evidence="1">
    <location>
        <begin position="22"/>
        <end position="80"/>
    </location>
</feature>
<feature type="signal peptide" evidence="1">
    <location>
        <begin position="1"/>
        <end position="21"/>
    </location>
</feature>
<dbReference type="Proteomes" id="UP000228531">
    <property type="component" value="Unassembled WGS sequence"/>
</dbReference>
<dbReference type="RefSeq" id="WP_100366956.1">
    <property type="nucleotide sequence ID" value="NZ_PGTY01000001.1"/>
</dbReference>